<gene>
    <name evidence="2" type="ORF">PUN28_015383</name>
</gene>
<protein>
    <submittedName>
        <fullName evidence="2">Uncharacterized protein</fullName>
    </submittedName>
</protein>
<evidence type="ECO:0000313" key="2">
    <source>
        <dbReference type="EMBL" id="KAL0106795.1"/>
    </source>
</evidence>
<evidence type="ECO:0000256" key="1">
    <source>
        <dbReference type="SAM" id="MobiDB-lite"/>
    </source>
</evidence>
<feature type="region of interest" description="Disordered" evidence="1">
    <location>
        <begin position="70"/>
        <end position="96"/>
    </location>
</feature>
<reference evidence="2 3" key="1">
    <citation type="submission" date="2023-03" db="EMBL/GenBank/DDBJ databases">
        <title>High recombination rates correlate with genetic variation in Cardiocondyla obscurior ants.</title>
        <authorList>
            <person name="Errbii M."/>
        </authorList>
    </citation>
    <scope>NUCLEOTIDE SEQUENCE [LARGE SCALE GENOMIC DNA]</scope>
    <source>
        <strain evidence="2">Alpha-2009</strain>
        <tissue evidence="2">Whole body</tissue>
    </source>
</reference>
<dbReference type="AlphaFoldDB" id="A0AAW2EVA6"/>
<accession>A0AAW2EVA6</accession>
<proteinExistence type="predicted"/>
<feature type="region of interest" description="Disordered" evidence="1">
    <location>
        <begin position="135"/>
        <end position="155"/>
    </location>
</feature>
<name>A0AAW2EVA6_9HYME</name>
<feature type="compositionally biased region" description="Low complexity" evidence="1">
    <location>
        <begin position="78"/>
        <end position="89"/>
    </location>
</feature>
<dbReference type="Proteomes" id="UP001430953">
    <property type="component" value="Unassembled WGS sequence"/>
</dbReference>
<sequence>MGLKWFRARLSMEKEAAKVPELTGLYRRMSDFESTPKFGKIMKYSTNSDITFPIVNDSMINDNNRTVERDLSEADCTSQSSSSIINSEESMTKDSDKKIQINNHEIENVEPSTSTKNSTIKEQLISGEELKKITNDQNYISDTKNPVSSDNELVI</sequence>
<dbReference type="EMBL" id="JADYXP020000017">
    <property type="protein sequence ID" value="KAL0106795.1"/>
    <property type="molecule type" value="Genomic_DNA"/>
</dbReference>
<evidence type="ECO:0000313" key="3">
    <source>
        <dbReference type="Proteomes" id="UP001430953"/>
    </source>
</evidence>
<organism evidence="2 3">
    <name type="scientific">Cardiocondyla obscurior</name>
    <dbReference type="NCBI Taxonomy" id="286306"/>
    <lineage>
        <taxon>Eukaryota</taxon>
        <taxon>Metazoa</taxon>
        <taxon>Ecdysozoa</taxon>
        <taxon>Arthropoda</taxon>
        <taxon>Hexapoda</taxon>
        <taxon>Insecta</taxon>
        <taxon>Pterygota</taxon>
        <taxon>Neoptera</taxon>
        <taxon>Endopterygota</taxon>
        <taxon>Hymenoptera</taxon>
        <taxon>Apocrita</taxon>
        <taxon>Aculeata</taxon>
        <taxon>Formicoidea</taxon>
        <taxon>Formicidae</taxon>
        <taxon>Myrmicinae</taxon>
        <taxon>Cardiocondyla</taxon>
    </lineage>
</organism>
<comment type="caution">
    <text evidence="2">The sequence shown here is derived from an EMBL/GenBank/DDBJ whole genome shotgun (WGS) entry which is preliminary data.</text>
</comment>
<keyword evidence="3" id="KW-1185">Reference proteome</keyword>